<dbReference type="InterPro" id="IPR004014">
    <property type="entry name" value="ATPase_P-typ_cation-transptr_N"/>
</dbReference>
<dbReference type="InterPro" id="IPR018303">
    <property type="entry name" value="ATPase_P-typ_P_site"/>
</dbReference>
<sequence length="865" mass="91330">MSDQIALSRTGLTTEAVVEARQAHGWNELPKPPKTSPVLVLLRQFTGSLVLILIAAAGIALALGETVDAIAICLVVILNGILGFVQEWRAETALEALRSMLTPSALVLRDGKETVIPARELVPGDLVIVASGDTVPADIRLVSATELRLDESVVTGESVPVEKTAGDTSDGGALLMGTGVTSGRGEGLVTAIGRATKFGNIAELTGLVDQKRTHLQLQLARLARQLGIAALVIAAGIVGLGTAVGRPLFEMFMTGLSLAVAMVPEGLPAVVTITLALGASAMARKKALARRLQAVETLGSASVICTDKTGTLTENKMTATRIWTLGAEYDVTGTGYDPAGHIERAGRNVRAAEDPTLAALLETALTCTHARLRREGRDWVMIGAPTEGALVTLAYKGWAPPPAPDAVIAERPFSSERKRMSVVAPSANGHRLHMKGAPEAVLAAASEILTPDGPLPLTNALRNTVLEAHRSMAEQGLRVIALAARAAGADDLDERGLTYLGHVGLIDPPRPEVKHAIAEARRAGIRIIMITGDSPVTAAAIATRLGLGSPRCILGPEIDDMPDEALRTLLSEDVLFARTLPAHKMRIVAALQDLGLIVAMTGDGVNDAPALKRADIGVAMGIRGTDASKDAADLVLLDDNFATIVGAIAEGRRQFDNVRKFVRYLLSSNAGEVIAIAVNLVLGGPLIFLATQILWMNLVTDGVTAVALGLEKAEKEQMARPPRRRDEPILGRNGFLLILAFGTYTGAASLWIFYSLMPLGVDLARTAAFTAMVVFEKMSVFAFRSLTRPCSRIGWLSNPFLLLALAATLSLQLLATEWAPLQTLLRTVSLGAEQWGLIALLAMPLIVVPEAVKYLRSAVTPAPTS</sequence>
<dbReference type="PROSITE" id="PS00154">
    <property type="entry name" value="ATPASE_E1_E2"/>
    <property type="match status" value="1"/>
</dbReference>
<dbReference type="InterPro" id="IPR023214">
    <property type="entry name" value="HAD_sf"/>
</dbReference>
<keyword evidence="7 8" id="KW-0472">Membrane</keyword>
<dbReference type="GO" id="GO:0016020">
    <property type="term" value="C:membrane"/>
    <property type="evidence" value="ECO:0007669"/>
    <property type="project" value="UniProtKB-SubCell"/>
</dbReference>
<feature type="transmembrane region" description="Helical" evidence="8">
    <location>
        <begin position="226"/>
        <end position="246"/>
    </location>
</feature>
<dbReference type="GO" id="GO:0005524">
    <property type="term" value="F:ATP binding"/>
    <property type="evidence" value="ECO:0007669"/>
    <property type="project" value="UniProtKB-KW"/>
</dbReference>
<feature type="transmembrane region" description="Helical" evidence="8">
    <location>
        <begin position="763"/>
        <end position="783"/>
    </location>
</feature>
<dbReference type="PRINTS" id="PR00120">
    <property type="entry name" value="HATPASE"/>
</dbReference>
<feature type="transmembrane region" description="Helical" evidence="8">
    <location>
        <begin position="69"/>
        <end position="85"/>
    </location>
</feature>
<comment type="caution">
    <text evidence="10">The sequence shown here is derived from an EMBL/GenBank/DDBJ whole genome shotgun (WGS) entry which is preliminary data.</text>
</comment>
<evidence type="ECO:0000259" key="9">
    <source>
        <dbReference type="SMART" id="SM00831"/>
    </source>
</evidence>
<dbReference type="Pfam" id="PF00690">
    <property type="entry name" value="Cation_ATPase_N"/>
    <property type="match status" value="1"/>
</dbReference>
<dbReference type="SUPFAM" id="SSF81660">
    <property type="entry name" value="Metal cation-transporting ATPase, ATP-binding domain N"/>
    <property type="match status" value="1"/>
</dbReference>
<keyword evidence="11" id="KW-1185">Reference proteome</keyword>
<evidence type="ECO:0000256" key="3">
    <source>
        <dbReference type="ARBA" id="ARBA00022741"/>
    </source>
</evidence>
<dbReference type="SUPFAM" id="SSF81653">
    <property type="entry name" value="Calcium ATPase, transduction domain A"/>
    <property type="match status" value="1"/>
</dbReference>
<name>A0A3L9Y0F0_9RHOB</name>
<dbReference type="PRINTS" id="PR00119">
    <property type="entry name" value="CATATPASE"/>
</dbReference>
<accession>A0A3L9Y0F0</accession>
<evidence type="ECO:0000313" key="11">
    <source>
        <dbReference type="Proteomes" id="UP000281343"/>
    </source>
</evidence>
<proteinExistence type="predicted"/>
<evidence type="ECO:0000256" key="5">
    <source>
        <dbReference type="ARBA" id="ARBA00022967"/>
    </source>
</evidence>
<dbReference type="Pfam" id="PF00122">
    <property type="entry name" value="E1-E2_ATPase"/>
    <property type="match status" value="1"/>
</dbReference>
<dbReference type="GO" id="GO:0015662">
    <property type="term" value="F:P-type ion transporter activity"/>
    <property type="evidence" value="ECO:0007669"/>
    <property type="project" value="UniProtKB-ARBA"/>
</dbReference>
<dbReference type="RefSeq" id="WP_121899255.1">
    <property type="nucleotide sequence ID" value="NZ_RCNT01000010.1"/>
</dbReference>
<dbReference type="SUPFAM" id="SSF56784">
    <property type="entry name" value="HAD-like"/>
    <property type="match status" value="1"/>
</dbReference>
<evidence type="ECO:0000256" key="6">
    <source>
        <dbReference type="ARBA" id="ARBA00022989"/>
    </source>
</evidence>
<dbReference type="Gene3D" id="3.40.50.1000">
    <property type="entry name" value="HAD superfamily/HAD-like"/>
    <property type="match status" value="1"/>
</dbReference>
<feature type="transmembrane region" description="Helical" evidence="8">
    <location>
        <begin position="694"/>
        <end position="713"/>
    </location>
</feature>
<feature type="transmembrane region" description="Helical" evidence="8">
    <location>
        <begin position="266"/>
        <end position="283"/>
    </location>
</feature>
<organism evidence="10 11">
    <name type="scientific">Rhodophyticola porphyridii</name>
    <dbReference type="NCBI Taxonomy" id="1852017"/>
    <lineage>
        <taxon>Bacteria</taxon>
        <taxon>Pseudomonadati</taxon>
        <taxon>Pseudomonadota</taxon>
        <taxon>Alphaproteobacteria</taxon>
        <taxon>Rhodobacterales</taxon>
        <taxon>Roseobacteraceae</taxon>
        <taxon>Rhodophyticola</taxon>
    </lineage>
</organism>
<dbReference type="GO" id="GO:0016887">
    <property type="term" value="F:ATP hydrolysis activity"/>
    <property type="evidence" value="ECO:0007669"/>
    <property type="project" value="InterPro"/>
</dbReference>
<dbReference type="Gene3D" id="1.20.1110.10">
    <property type="entry name" value="Calcium-transporting ATPase, transmembrane domain"/>
    <property type="match status" value="1"/>
</dbReference>
<evidence type="ECO:0000313" key="10">
    <source>
        <dbReference type="EMBL" id="RMA40845.1"/>
    </source>
</evidence>
<reference evidence="10 11" key="1">
    <citation type="submission" date="2018-10" db="EMBL/GenBank/DDBJ databases">
        <authorList>
            <person name="Jung H.S."/>
            <person name="Jeon C.O."/>
        </authorList>
    </citation>
    <scope>NUCLEOTIDE SEQUENCE [LARGE SCALE GENOMIC DNA]</scope>
    <source>
        <strain evidence="10 11">MA-7-27</strain>
    </source>
</reference>
<dbReference type="Proteomes" id="UP000281343">
    <property type="component" value="Unassembled WGS sequence"/>
</dbReference>
<dbReference type="Gene3D" id="2.70.150.10">
    <property type="entry name" value="Calcium-transporting ATPase, cytoplasmic transduction domain A"/>
    <property type="match status" value="1"/>
</dbReference>
<dbReference type="InterPro" id="IPR006068">
    <property type="entry name" value="ATPase_P-typ_cation-transptr_C"/>
</dbReference>
<keyword evidence="2 8" id="KW-0812">Transmembrane</keyword>
<dbReference type="OrthoDB" id="9807843at2"/>
<dbReference type="NCBIfam" id="TIGR01494">
    <property type="entry name" value="ATPase_P-type"/>
    <property type="match status" value="2"/>
</dbReference>
<dbReference type="Gene3D" id="3.40.1110.10">
    <property type="entry name" value="Calcium-transporting ATPase, cytoplasmic domain N"/>
    <property type="match status" value="1"/>
</dbReference>
<keyword evidence="3" id="KW-0547">Nucleotide-binding</keyword>
<evidence type="ECO:0000256" key="4">
    <source>
        <dbReference type="ARBA" id="ARBA00022840"/>
    </source>
</evidence>
<feature type="transmembrane region" description="Helical" evidence="8">
    <location>
        <begin position="835"/>
        <end position="855"/>
    </location>
</feature>
<keyword evidence="4" id="KW-0067">ATP-binding</keyword>
<dbReference type="SMART" id="SM00831">
    <property type="entry name" value="Cation_ATPase_N"/>
    <property type="match status" value="1"/>
</dbReference>
<keyword evidence="6 8" id="KW-1133">Transmembrane helix</keyword>
<dbReference type="Pfam" id="PF13246">
    <property type="entry name" value="Cation_ATPase"/>
    <property type="match status" value="1"/>
</dbReference>
<dbReference type="SUPFAM" id="SSF81665">
    <property type="entry name" value="Calcium ATPase, transmembrane domain M"/>
    <property type="match status" value="1"/>
</dbReference>
<dbReference type="SFLD" id="SFLDG00002">
    <property type="entry name" value="C1.7:_P-type_atpase_like"/>
    <property type="match status" value="1"/>
</dbReference>
<dbReference type="Pfam" id="PF00689">
    <property type="entry name" value="Cation_ATPase_C"/>
    <property type="match status" value="1"/>
</dbReference>
<dbReference type="SFLD" id="SFLDS00003">
    <property type="entry name" value="Haloacid_Dehalogenase"/>
    <property type="match status" value="1"/>
</dbReference>
<dbReference type="InterPro" id="IPR044492">
    <property type="entry name" value="P_typ_ATPase_HD_dom"/>
</dbReference>
<protein>
    <submittedName>
        <fullName evidence="10">Cation-transporting P-type ATPase</fullName>
    </submittedName>
</protein>
<dbReference type="InterPro" id="IPR008250">
    <property type="entry name" value="ATPase_P-typ_transduc_dom_A_sf"/>
</dbReference>
<evidence type="ECO:0000256" key="8">
    <source>
        <dbReference type="SAM" id="Phobius"/>
    </source>
</evidence>
<feature type="domain" description="Cation-transporting P-type ATPase N-terminal" evidence="9">
    <location>
        <begin position="3"/>
        <end position="65"/>
    </location>
</feature>
<feature type="transmembrane region" description="Helical" evidence="8">
    <location>
        <begin position="795"/>
        <end position="815"/>
    </location>
</feature>
<dbReference type="InterPro" id="IPR059000">
    <property type="entry name" value="ATPase_P-type_domA"/>
</dbReference>
<evidence type="ECO:0000256" key="2">
    <source>
        <dbReference type="ARBA" id="ARBA00022692"/>
    </source>
</evidence>
<dbReference type="PANTHER" id="PTHR42861">
    <property type="entry name" value="CALCIUM-TRANSPORTING ATPASE"/>
    <property type="match status" value="1"/>
</dbReference>
<dbReference type="FunFam" id="3.40.50.1000:FF:000083">
    <property type="entry name" value="Sodium/potassium-transporting ATPase subunit alpha"/>
    <property type="match status" value="1"/>
</dbReference>
<dbReference type="InterPro" id="IPR001757">
    <property type="entry name" value="P_typ_ATPase"/>
</dbReference>
<comment type="subcellular location">
    <subcellularLocation>
        <location evidence="1">Membrane</location>
        <topology evidence="1">Multi-pass membrane protein</topology>
    </subcellularLocation>
</comment>
<dbReference type="EMBL" id="RCNT01000010">
    <property type="protein sequence ID" value="RMA40845.1"/>
    <property type="molecule type" value="Genomic_DNA"/>
</dbReference>
<feature type="transmembrane region" description="Helical" evidence="8">
    <location>
        <begin position="661"/>
        <end position="682"/>
    </location>
</feature>
<evidence type="ECO:0000256" key="1">
    <source>
        <dbReference type="ARBA" id="ARBA00004141"/>
    </source>
</evidence>
<keyword evidence="5" id="KW-1278">Translocase</keyword>
<dbReference type="AlphaFoldDB" id="A0A3L9Y0F0"/>
<dbReference type="InterPro" id="IPR023299">
    <property type="entry name" value="ATPase_P-typ_cyto_dom_N"/>
</dbReference>
<dbReference type="InterPro" id="IPR023298">
    <property type="entry name" value="ATPase_P-typ_TM_dom_sf"/>
</dbReference>
<gene>
    <name evidence="10" type="ORF">D9R08_16895</name>
</gene>
<feature type="transmembrane region" description="Helical" evidence="8">
    <location>
        <begin position="40"/>
        <end position="63"/>
    </location>
</feature>
<feature type="transmembrane region" description="Helical" evidence="8">
    <location>
        <begin position="734"/>
        <end position="757"/>
    </location>
</feature>
<dbReference type="InterPro" id="IPR036412">
    <property type="entry name" value="HAD-like_sf"/>
</dbReference>
<dbReference type="SFLD" id="SFLDF00027">
    <property type="entry name" value="p-type_atpase"/>
    <property type="match status" value="1"/>
</dbReference>
<evidence type="ECO:0000256" key="7">
    <source>
        <dbReference type="ARBA" id="ARBA00023136"/>
    </source>
</evidence>